<dbReference type="EMBL" id="JBHLWV010000012">
    <property type="protein sequence ID" value="MFC0313927.1"/>
    <property type="molecule type" value="Genomic_DNA"/>
</dbReference>
<sequence>MTDLLRRIAERGTATPWMTAVRLGGRTVTYGELSQQLNGYRAVVGEQQLSDSAALAAALMSLLPEALLHAPAQTQAQWIADACMWLGRGLADDGQLPAAV</sequence>
<reference evidence="1 2" key="1">
    <citation type="submission" date="2024-09" db="EMBL/GenBank/DDBJ databases">
        <authorList>
            <person name="Sun Q."/>
            <person name="Mori K."/>
        </authorList>
    </citation>
    <scope>NUCLEOTIDE SEQUENCE [LARGE SCALE GENOMIC DNA]</scope>
    <source>
        <strain evidence="1 2">CCM 7957</strain>
    </source>
</reference>
<evidence type="ECO:0000313" key="1">
    <source>
        <dbReference type="EMBL" id="MFC0313927.1"/>
    </source>
</evidence>
<protein>
    <submittedName>
        <fullName evidence="1">Uncharacterized protein</fullName>
    </submittedName>
</protein>
<organism evidence="1 2">
    <name type="scientific">Gordonia phosphorivorans</name>
    <dbReference type="NCBI Taxonomy" id="1056982"/>
    <lineage>
        <taxon>Bacteria</taxon>
        <taxon>Bacillati</taxon>
        <taxon>Actinomycetota</taxon>
        <taxon>Actinomycetes</taxon>
        <taxon>Mycobacteriales</taxon>
        <taxon>Gordoniaceae</taxon>
        <taxon>Gordonia</taxon>
    </lineage>
</organism>
<comment type="caution">
    <text evidence="1">The sequence shown here is derived from an EMBL/GenBank/DDBJ whole genome shotgun (WGS) entry which is preliminary data.</text>
</comment>
<name>A0ABV6H5Q6_9ACTN</name>
<evidence type="ECO:0000313" key="2">
    <source>
        <dbReference type="Proteomes" id="UP001589783"/>
    </source>
</evidence>
<proteinExistence type="predicted"/>
<dbReference type="RefSeq" id="WP_382361035.1">
    <property type="nucleotide sequence ID" value="NZ_JBHLWV010000012.1"/>
</dbReference>
<dbReference type="Proteomes" id="UP001589783">
    <property type="component" value="Unassembled WGS sequence"/>
</dbReference>
<accession>A0ABV6H5Q6</accession>
<gene>
    <name evidence="1" type="ORF">ACFFJD_03545</name>
</gene>
<keyword evidence="2" id="KW-1185">Reference proteome</keyword>